<gene>
    <name evidence="1" type="ORF">BO79DRAFT_268361</name>
</gene>
<keyword evidence="2" id="KW-1185">Reference proteome</keyword>
<sequence>MDDTPKLGSDIVSLGTDMFLMKSDTMHTESEVLPVDADAIPMEPDPSPMVSDGLPMESDVNPMESNTLPVESDHPHMGSYTLHMEADPFNKDQGIFHMELDKSTIDPQASEDKYDDDPLLKAFKVMEVIGRYRSVVPATARDHTSDGNIMFLSKMCNQIRDKQPIRMILPAFPFKSPNRENKVLGSLPDKGEEISLAHLNGLCAAIGDVYEYGAKLTIVSDGLVYNDILGVSDRDVWEYSHALREMVAENKYDHIEFARLRDLVHIHEDVSLDGETYEKLAPEFRQELIKRYKPEGFDAAVKIKSDENICTTYRGYIKFLTKDLEHLHVDDGTKSRKSHKKHLGDVAKSMIERGAISINVLPRTPTPVTPWHSALCHTVDGGFMCGWREIFDADPELELVHKNGRPWCYRFKSELYNWSSPVTVDPIYPCGMMITPVNPTSISEIDKEKVQALAHENSPVVLRGFTDTHDHELIVKKAESMNASHLSASDFDIEEEAEDSDPQELEELIRVGWVPFDGAAETTKDKDANNTKQSSISSPSKYEMITATVPISEKTRRSLFSASSLFFSHLPASYTVEMLQQFSWKTSSSSSSTNTKTKTNNLGAG</sequence>
<proteinExistence type="predicted"/>
<dbReference type="Proteomes" id="UP000249748">
    <property type="component" value="Unassembled WGS sequence"/>
</dbReference>
<protein>
    <submittedName>
        <fullName evidence="1">Pyoverdine/dityrosine biosynthesis protein</fullName>
    </submittedName>
</protein>
<accession>A0ACD1IVW8</accession>
<dbReference type="EMBL" id="KZ824536">
    <property type="protein sequence ID" value="RAK93893.1"/>
    <property type="molecule type" value="Genomic_DNA"/>
</dbReference>
<organism evidence="1 2">
    <name type="scientific">Aspergillus costaricaensis CBS 115574</name>
    <dbReference type="NCBI Taxonomy" id="1448317"/>
    <lineage>
        <taxon>Eukaryota</taxon>
        <taxon>Fungi</taxon>
        <taxon>Dikarya</taxon>
        <taxon>Ascomycota</taxon>
        <taxon>Pezizomycotina</taxon>
        <taxon>Eurotiomycetes</taxon>
        <taxon>Eurotiomycetidae</taxon>
        <taxon>Eurotiales</taxon>
        <taxon>Aspergillaceae</taxon>
        <taxon>Aspergillus</taxon>
        <taxon>Aspergillus subgen. Circumdati</taxon>
    </lineage>
</organism>
<reference evidence="1" key="1">
    <citation type="submission" date="2018-02" db="EMBL/GenBank/DDBJ databases">
        <title>The genomes of Aspergillus section Nigri reveals drivers in fungal speciation.</title>
        <authorList>
            <consortium name="DOE Joint Genome Institute"/>
            <person name="Vesth T.C."/>
            <person name="Nybo J."/>
            <person name="Theobald S."/>
            <person name="Brandl J."/>
            <person name="Frisvad J.C."/>
            <person name="Nielsen K.F."/>
            <person name="Lyhne E.K."/>
            <person name="Kogle M.E."/>
            <person name="Kuo A."/>
            <person name="Riley R."/>
            <person name="Clum A."/>
            <person name="Nolan M."/>
            <person name="Lipzen A."/>
            <person name="Salamov A."/>
            <person name="Henrissat B."/>
            <person name="Wiebenga A."/>
            <person name="De vries R.P."/>
            <person name="Grigoriev I.V."/>
            <person name="Mortensen U.H."/>
            <person name="Andersen M.R."/>
            <person name="Baker S.E."/>
        </authorList>
    </citation>
    <scope>NUCLEOTIDE SEQUENCE</scope>
    <source>
        <strain evidence="1">CBS 115574</strain>
    </source>
</reference>
<evidence type="ECO:0000313" key="2">
    <source>
        <dbReference type="Proteomes" id="UP000249748"/>
    </source>
</evidence>
<evidence type="ECO:0000313" key="1">
    <source>
        <dbReference type="EMBL" id="RAK93893.1"/>
    </source>
</evidence>
<name>A0ACD1IVW8_9EURO</name>